<dbReference type="InterPro" id="IPR001406">
    <property type="entry name" value="PsdUridine_synth_TruA"/>
</dbReference>
<dbReference type="Proteomes" id="UP001523565">
    <property type="component" value="Unassembled WGS sequence"/>
</dbReference>
<dbReference type="EMBL" id="JAMZFV010000006">
    <property type="protein sequence ID" value="MCP1109769.1"/>
    <property type="molecule type" value="Genomic_DNA"/>
</dbReference>
<comment type="similarity">
    <text evidence="1 4 5">Belongs to the tRNA pseudouridine synthase TruA family.</text>
</comment>
<sequence length="247" mass="27722">MRIKLTIAYDGTNYAGWQIQKNALTIEEVLNKALTKLTGEQVAVIGASRTDSGVHAAGQIAVFDTNSSIPAERFSYAINQKLPADIVVLHSEAVPDDWHPRYQDKILKTYRYRILNTKEKDPLRRLYTAHVSFPLAIDNMQEASSYLLGTHDFTGFSNIKSEVLSGVRTITALELEKVGEEIVLTITGDGFLYNMVRMIAGVLIRVGRGFYGPEKVKEILENRERTKDRLTAPACGLTLLEIRYDEE</sequence>
<dbReference type="PANTHER" id="PTHR11142:SF0">
    <property type="entry name" value="TRNA PSEUDOURIDINE SYNTHASE-LIKE 1"/>
    <property type="match status" value="1"/>
</dbReference>
<evidence type="ECO:0000256" key="4">
    <source>
        <dbReference type="HAMAP-Rule" id="MF_00171"/>
    </source>
</evidence>
<reference evidence="7 8" key="1">
    <citation type="journal article" date="2022" name="Genome Biol. Evol.">
        <title>Host diet, physiology and behaviors set the stage for Lachnospiraceae cladogenesis.</title>
        <authorList>
            <person name="Vera-Ponce De Leon A."/>
            <person name="Schneider M."/>
            <person name="Jahnes B.C."/>
            <person name="Sadowski V."/>
            <person name="Camuy-Velez L.A."/>
            <person name="Duan J."/>
            <person name="Sabree Z.L."/>
        </authorList>
    </citation>
    <scope>NUCLEOTIDE SEQUENCE [LARGE SCALE GENOMIC DNA]</scope>
    <source>
        <strain evidence="7 8">PAL227</strain>
    </source>
</reference>
<dbReference type="InterPro" id="IPR020094">
    <property type="entry name" value="TruA/RsuA/RluB/E/F_N"/>
</dbReference>
<dbReference type="PANTHER" id="PTHR11142">
    <property type="entry name" value="PSEUDOURIDYLATE SYNTHASE"/>
    <property type="match status" value="1"/>
</dbReference>
<feature type="domain" description="Pseudouridine synthase I TruA alpha/beta" evidence="6">
    <location>
        <begin position="7"/>
        <end position="103"/>
    </location>
</feature>
<organism evidence="7 8">
    <name type="scientific">Ohessyouella blattaphilus</name>
    <dbReference type="NCBI Taxonomy" id="2949333"/>
    <lineage>
        <taxon>Bacteria</taxon>
        <taxon>Bacillati</taxon>
        <taxon>Bacillota</taxon>
        <taxon>Clostridia</taxon>
        <taxon>Lachnospirales</taxon>
        <taxon>Lachnospiraceae</taxon>
        <taxon>Ohessyouella</taxon>
    </lineage>
</organism>
<evidence type="ECO:0000313" key="7">
    <source>
        <dbReference type="EMBL" id="MCP1109769.1"/>
    </source>
</evidence>
<comment type="caution">
    <text evidence="7">The sequence shown here is derived from an EMBL/GenBank/DDBJ whole genome shotgun (WGS) entry which is preliminary data.</text>
</comment>
<dbReference type="InterPro" id="IPR020103">
    <property type="entry name" value="PsdUridine_synth_cat_dom_sf"/>
</dbReference>
<comment type="caution">
    <text evidence="4">Lacks conserved residue(s) required for the propagation of feature annotation.</text>
</comment>
<dbReference type="InterPro" id="IPR020095">
    <property type="entry name" value="PsdUridine_synth_TruA_C"/>
</dbReference>
<comment type="subunit">
    <text evidence="4">Homodimer.</text>
</comment>
<evidence type="ECO:0000313" key="8">
    <source>
        <dbReference type="Proteomes" id="UP001523565"/>
    </source>
</evidence>
<evidence type="ECO:0000259" key="6">
    <source>
        <dbReference type="Pfam" id="PF01416"/>
    </source>
</evidence>
<feature type="active site" description="Nucleophile" evidence="4">
    <location>
        <position position="51"/>
    </location>
</feature>
<dbReference type="HAMAP" id="MF_00171">
    <property type="entry name" value="TruA"/>
    <property type="match status" value="1"/>
</dbReference>
<dbReference type="GO" id="GO:0160147">
    <property type="term" value="F:tRNA pseudouridine(38-40) synthase activity"/>
    <property type="evidence" value="ECO:0007669"/>
    <property type="project" value="UniProtKB-EC"/>
</dbReference>
<dbReference type="EC" id="5.4.99.12" evidence="4"/>
<proteinExistence type="inferred from homology"/>
<feature type="binding site" evidence="4">
    <location>
        <position position="110"/>
    </location>
    <ligand>
        <name>substrate</name>
    </ligand>
</feature>
<evidence type="ECO:0000256" key="3">
    <source>
        <dbReference type="ARBA" id="ARBA00023235"/>
    </source>
</evidence>
<keyword evidence="3 4" id="KW-0413">Isomerase</keyword>
<accession>A0ABT1EGE6</accession>
<dbReference type="Pfam" id="PF01416">
    <property type="entry name" value="PseudoU_synth_1"/>
    <property type="match status" value="2"/>
</dbReference>
<evidence type="ECO:0000256" key="5">
    <source>
        <dbReference type="RuleBase" id="RU003792"/>
    </source>
</evidence>
<comment type="catalytic activity">
    <reaction evidence="4 5">
        <text>uridine(38/39/40) in tRNA = pseudouridine(38/39/40) in tRNA</text>
        <dbReference type="Rhea" id="RHEA:22376"/>
        <dbReference type="Rhea" id="RHEA-COMP:10085"/>
        <dbReference type="Rhea" id="RHEA-COMP:10087"/>
        <dbReference type="ChEBI" id="CHEBI:65314"/>
        <dbReference type="ChEBI" id="CHEBI:65315"/>
        <dbReference type="EC" id="5.4.99.12"/>
    </reaction>
</comment>
<feature type="domain" description="Pseudouridine synthase I TruA alpha/beta" evidence="6">
    <location>
        <begin position="143"/>
        <end position="245"/>
    </location>
</feature>
<dbReference type="SUPFAM" id="SSF55120">
    <property type="entry name" value="Pseudouridine synthase"/>
    <property type="match status" value="1"/>
</dbReference>
<keyword evidence="2 4" id="KW-0819">tRNA processing</keyword>
<name>A0ABT1EGE6_9FIRM</name>
<gene>
    <name evidence="4 7" type="primary">truA</name>
    <name evidence="7" type="ORF">NK118_05820</name>
</gene>
<dbReference type="PIRSF" id="PIRSF001430">
    <property type="entry name" value="tRNA_psdUrid_synth"/>
    <property type="match status" value="1"/>
</dbReference>
<dbReference type="RefSeq" id="WP_262068650.1">
    <property type="nucleotide sequence ID" value="NZ_JAMXOC010000006.1"/>
</dbReference>
<dbReference type="CDD" id="cd02570">
    <property type="entry name" value="PseudoU_synth_EcTruA"/>
    <property type="match status" value="1"/>
</dbReference>
<evidence type="ECO:0000256" key="2">
    <source>
        <dbReference type="ARBA" id="ARBA00022694"/>
    </source>
</evidence>
<dbReference type="NCBIfam" id="TIGR00071">
    <property type="entry name" value="hisT_truA"/>
    <property type="match status" value="1"/>
</dbReference>
<dbReference type="Gene3D" id="3.30.70.580">
    <property type="entry name" value="Pseudouridine synthase I, catalytic domain, N-terminal subdomain"/>
    <property type="match status" value="1"/>
</dbReference>
<dbReference type="InterPro" id="IPR020097">
    <property type="entry name" value="PsdUridine_synth_TruA_a/b_dom"/>
</dbReference>
<evidence type="ECO:0000256" key="1">
    <source>
        <dbReference type="ARBA" id="ARBA00009375"/>
    </source>
</evidence>
<comment type="function">
    <text evidence="4">Formation of pseudouridine at positions 38, 39 and 40 in the anticodon stem and loop of transfer RNAs.</text>
</comment>
<keyword evidence="8" id="KW-1185">Reference proteome</keyword>
<protein>
    <recommendedName>
        <fullName evidence="4">tRNA pseudouridine synthase A</fullName>
        <ecNumber evidence="4">5.4.99.12</ecNumber>
    </recommendedName>
    <alternativeName>
        <fullName evidence="4">tRNA pseudouridine(38-40) synthase</fullName>
    </alternativeName>
    <alternativeName>
        <fullName evidence="4">tRNA pseudouridylate synthase I</fullName>
    </alternativeName>
    <alternativeName>
        <fullName evidence="4">tRNA-uridine isomerase I</fullName>
    </alternativeName>
</protein>
<dbReference type="Gene3D" id="3.30.70.660">
    <property type="entry name" value="Pseudouridine synthase I, catalytic domain, C-terminal subdomain"/>
    <property type="match status" value="1"/>
</dbReference>